<evidence type="ECO:0000313" key="4">
    <source>
        <dbReference type="Proteomes" id="UP000029737"/>
    </source>
</evidence>
<dbReference type="OrthoDB" id="5189523at2"/>
<dbReference type="AlphaFoldDB" id="A0A099D3P7"/>
<dbReference type="HOGENOM" id="CLU_2353532_0_0_11"/>
<dbReference type="Proteomes" id="UP000029737">
    <property type="component" value="Unassembled WGS sequence"/>
</dbReference>
<dbReference type="EMBL" id="CP022752">
    <property type="protein sequence ID" value="ASU77748.1"/>
    <property type="molecule type" value="Genomic_DNA"/>
</dbReference>
<keyword evidence="1" id="KW-1133">Transmembrane helix</keyword>
<evidence type="ECO:0000313" key="3">
    <source>
        <dbReference type="EMBL" id="KGI79955.1"/>
    </source>
</evidence>
<accession>A0A099D3P7</accession>
<dbReference type="KEGG" id="aey:CDG81_04810"/>
<keyword evidence="1" id="KW-0472">Membrane</keyword>
<feature type="transmembrane region" description="Helical" evidence="1">
    <location>
        <begin position="20"/>
        <end position="38"/>
    </location>
</feature>
<reference evidence="3 4" key="1">
    <citation type="journal article" date="2014" name="PLoS ONE">
        <title>Identification and Characterization of a New Erythromycin Biosynthetic Gene Cluster in Actinopolyspora erythraea YIM90600, a Novel Erythronolide-Producing Halophilic Actinomycete Isolated from Salt Field.</title>
        <authorList>
            <person name="Chen D."/>
            <person name="Feng J."/>
            <person name="Huang L."/>
            <person name="Zhang Q."/>
            <person name="Wu J."/>
            <person name="Zhu X."/>
            <person name="Duan Y."/>
            <person name="Xu Z."/>
        </authorList>
    </citation>
    <scope>NUCLEOTIDE SEQUENCE [LARGE SCALE GENOMIC DNA]</scope>
    <source>
        <strain evidence="3 4">YIM90600</strain>
    </source>
</reference>
<dbReference type="RefSeq" id="WP_043576881.1">
    <property type="nucleotide sequence ID" value="NZ_KN214179.1"/>
</dbReference>
<proteinExistence type="predicted"/>
<gene>
    <name evidence="2" type="ORF">CDG81_04810</name>
    <name evidence="3" type="ORF">IL38_19790</name>
</gene>
<evidence type="ECO:0000313" key="2">
    <source>
        <dbReference type="EMBL" id="ASU77748.1"/>
    </source>
</evidence>
<name>A0A099D3P7_9ACTN</name>
<evidence type="ECO:0008006" key="6">
    <source>
        <dbReference type="Google" id="ProtNLM"/>
    </source>
</evidence>
<reference evidence="2 5" key="2">
    <citation type="submission" date="2017-08" db="EMBL/GenBank/DDBJ databases">
        <title>The complete genome sequence of moderately halophilic actinomycete Actinopolyspora erythraea YIM 90600, the producer of novel erythromycin, novel actinopolysporins A-C and tubercidin.</title>
        <authorList>
            <person name="Yin M."/>
            <person name="Tang S."/>
        </authorList>
    </citation>
    <scope>NUCLEOTIDE SEQUENCE [LARGE SCALE GENOMIC DNA]</scope>
    <source>
        <strain evidence="2 5">YIM 90600</strain>
    </source>
</reference>
<keyword evidence="1" id="KW-0812">Transmembrane</keyword>
<dbReference type="EMBL" id="JPMV01000037">
    <property type="protein sequence ID" value="KGI79955.1"/>
    <property type="molecule type" value="Genomic_DNA"/>
</dbReference>
<keyword evidence="4" id="KW-1185">Reference proteome</keyword>
<evidence type="ECO:0000256" key="1">
    <source>
        <dbReference type="SAM" id="Phobius"/>
    </source>
</evidence>
<organism evidence="2 5">
    <name type="scientific">Actinopolyspora erythraea</name>
    <dbReference type="NCBI Taxonomy" id="414996"/>
    <lineage>
        <taxon>Bacteria</taxon>
        <taxon>Bacillati</taxon>
        <taxon>Actinomycetota</taxon>
        <taxon>Actinomycetes</taxon>
        <taxon>Actinopolysporales</taxon>
        <taxon>Actinopolysporaceae</taxon>
        <taxon>Actinopolyspora</taxon>
    </lineage>
</organism>
<protein>
    <recommendedName>
        <fullName evidence="6">DUF485 domain-containing protein</fullName>
    </recommendedName>
</protein>
<feature type="transmembrane region" description="Helical" evidence="1">
    <location>
        <begin position="58"/>
        <end position="76"/>
    </location>
</feature>
<dbReference type="Proteomes" id="UP000215043">
    <property type="component" value="Chromosome"/>
</dbReference>
<evidence type="ECO:0000313" key="5">
    <source>
        <dbReference type="Proteomes" id="UP000215043"/>
    </source>
</evidence>
<sequence length="96" mass="10310">MVKVKTNEPKRREDRSAPFCVATGVLFVVCVALVATITELNLDYGASGATWSPVLNTALVAGWVFDLLFLIAYLNAGEISGNSDNILANLAKPRAR</sequence>